<gene>
    <name evidence="1" type="ORF">OBBRIDRAFT_826565</name>
</gene>
<accession>A0A8E2AS86</accession>
<dbReference type="AlphaFoldDB" id="A0A8E2AS86"/>
<evidence type="ECO:0000313" key="2">
    <source>
        <dbReference type="Proteomes" id="UP000250043"/>
    </source>
</evidence>
<protein>
    <submittedName>
        <fullName evidence="1">Uncharacterized protein</fullName>
    </submittedName>
</protein>
<organism evidence="1 2">
    <name type="scientific">Obba rivulosa</name>
    <dbReference type="NCBI Taxonomy" id="1052685"/>
    <lineage>
        <taxon>Eukaryota</taxon>
        <taxon>Fungi</taxon>
        <taxon>Dikarya</taxon>
        <taxon>Basidiomycota</taxon>
        <taxon>Agaricomycotina</taxon>
        <taxon>Agaricomycetes</taxon>
        <taxon>Polyporales</taxon>
        <taxon>Gelatoporiaceae</taxon>
        <taxon>Obba</taxon>
    </lineage>
</organism>
<dbReference type="Proteomes" id="UP000250043">
    <property type="component" value="Unassembled WGS sequence"/>
</dbReference>
<name>A0A8E2AS86_9APHY</name>
<dbReference type="EMBL" id="KV722427">
    <property type="protein sequence ID" value="OCH89423.1"/>
    <property type="molecule type" value="Genomic_DNA"/>
</dbReference>
<sequence length="170" mass="19829">MSISEEAQRKQLKAYITRRIKNLPEGLKPGNRSREAARQVPAMDKIARILLAPRSFEPIPPMLHYGYPIDVKKFCDIAVKTGFTKKRHGENYSEEVAIWHTCCYISQQIGSECEIRIGFCSGTNVLLLSLCDNYEPCRKIDEILPKVQEILGVTEQPKWYLNHEHWRWRR</sequence>
<evidence type="ECO:0000313" key="1">
    <source>
        <dbReference type="EMBL" id="OCH89423.1"/>
    </source>
</evidence>
<reference evidence="1 2" key="1">
    <citation type="submission" date="2016-07" db="EMBL/GenBank/DDBJ databases">
        <title>Draft genome of the white-rot fungus Obba rivulosa 3A-2.</title>
        <authorList>
            <consortium name="DOE Joint Genome Institute"/>
            <person name="Miettinen O."/>
            <person name="Riley R."/>
            <person name="Acob R."/>
            <person name="Barry K."/>
            <person name="Cullen D."/>
            <person name="De Vries R."/>
            <person name="Hainaut M."/>
            <person name="Hatakka A."/>
            <person name="Henrissat B."/>
            <person name="Hilden K."/>
            <person name="Kuo R."/>
            <person name="Labutti K."/>
            <person name="Lipzen A."/>
            <person name="Makela M.R."/>
            <person name="Sandor L."/>
            <person name="Spatafora J.W."/>
            <person name="Grigoriev I.V."/>
            <person name="Hibbett D.S."/>
        </authorList>
    </citation>
    <scope>NUCLEOTIDE SEQUENCE [LARGE SCALE GENOMIC DNA]</scope>
    <source>
        <strain evidence="1 2">3A-2</strain>
    </source>
</reference>
<dbReference type="OrthoDB" id="2804377at2759"/>
<proteinExistence type="predicted"/>
<keyword evidence="2" id="KW-1185">Reference proteome</keyword>